<dbReference type="AlphaFoldDB" id="A0A7G1H2Y4"/>
<proteinExistence type="predicted"/>
<dbReference type="Pfam" id="PF12705">
    <property type="entry name" value="PDDEXK_1"/>
    <property type="match status" value="1"/>
</dbReference>
<dbReference type="Proteomes" id="UP000516360">
    <property type="component" value="Chromosome"/>
</dbReference>
<protein>
    <recommendedName>
        <fullName evidence="1">PD-(D/E)XK endonuclease-like domain-containing protein</fullName>
    </recommendedName>
</protein>
<dbReference type="InterPro" id="IPR011335">
    <property type="entry name" value="Restrct_endonuc-II-like"/>
</dbReference>
<reference evidence="2 3" key="1">
    <citation type="submission" date="2020-03" db="EMBL/GenBank/DDBJ databases">
        <title>Complete genome sequences of two sulfur-disproportionating bacterial strains T55J and Mzg5.</title>
        <authorList>
            <person name="Umezawa K."/>
            <person name="Kojima H."/>
            <person name="Kato Y."/>
            <person name="Fukui M."/>
        </authorList>
    </citation>
    <scope>NUCLEOTIDE SEQUENCE [LARGE SCALE GENOMIC DNA]</scope>
    <source>
        <strain evidence="2 3">T55J</strain>
    </source>
</reference>
<feature type="domain" description="PD-(D/E)XK endonuclease-like" evidence="1">
    <location>
        <begin position="650"/>
        <end position="911"/>
    </location>
</feature>
<dbReference type="SUPFAM" id="SSF52980">
    <property type="entry name" value="Restriction endonuclease-like"/>
    <property type="match status" value="1"/>
</dbReference>
<dbReference type="SUPFAM" id="SSF52540">
    <property type="entry name" value="P-loop containing nucleoside triphosphate hydrolases"/>
    <property type="match status" value="1"/>
</dbReference>
<dbReference type="Gene3D" id="3.90.320.10">
    <property type="match status" value="1"/>
</dbReference>
<name>A0A7G1H2Y4_9BACT</name>
<dbReference type="KEGG" id="dtp:JZK55_14330"/>
<accession>A0A7G1H2Y4</accession>
<evidence type="ECO:0000259" key="1">
    <source>
        <dbReference type="Pfam" id="PF12705"/>
    </source>
</evidence>
<keyword evidence="3" id="KW-1185">Reference proteome</keyword>
<sequence length="915" mass="105861">MVKIFYISREHTNTAELLFKEALKTEHRINIDYSNILYLSPTPAKVKEASEIFHQLVDSRCYIPPEMATIVQYCKKLYSAYGNRRILNSSLIPIIISILCGRGIGFSSMIADFIRDIKCIYPDSSVDIIEQTFTDILHELNIPEAVTKTINEGIRSYRDYQLFITKNGLVDEIDIMNYVSNLQLSTKNSLLILDGFYEPSNIEKNVLKRLIQYSEKIFVGIPYSKQFGKLIDGYVGFLKDNFETEEIFYTDSPGSSSPNSLIYSAYQGMEDEVEEIARNIKSLYLSGKLRDLRKAIITFPVMSKYSSIIGRVFHRYGIPYDIYRGNILGRMRPFLDFLSLLVSVAEGYPRLKFSQFLSSIYFTRIPDNIRKWAATLSIESGIISGKEMWLNFVKDGSENFDISLVKEKDAIERDMMWIFEKLQPLEDSRKGVDINTYVHLIRDIIDDFGFLSSVLDSNVRDLRNLNIELLKQISFLSTLYPQPITLNEFIDIFSHLLNSIHIETEGTGVRIMDLSEIHGLSAEYIFLGGLTDKDMPLRMGPDYLLPDNVKRRLGFVHLDKYIEMQTFCFYNVIRSSKNLHLSYPLMEGEDMFLPSSFLYSGEEVKGKIPGIFSKEEYLIKQGYKSFSENISEIKTQSSAAIFKPSEFIKVTDIDSYRMCPRRFFIERVLKLKPMDVKEYELEANTIGTIIHRIMEKIIKEPFDSFDDFQKRAEAAIETSMRDMRIDAYWKTIINDTFMEILPEIYEKELEIREDGYVSTEVEKTIVGEPIKGMRLKGKIDRLDKIGDTVQIIDYKTGTLNLNCKQVLEGNENLQLFLYAAIAKNQGYRVSRVGIYSLKDISIKWCPSKRKARGSRLEIQSSGKKESELDDYIIAALRFLEEAVENMRKGNFEARPLNDYICWSCHEYAFCPYMQK</sequence>
<dbReference type="Gene3D" id="3.40.50.300">
    <property type="entry name" value="P-loop containing nucleotide triphosphate hydrolases"/>
    <property type="match status" value="1"/>
</dbReference>
<evidence type="ECO:0000313" key="3">
    <source>
        <dbReference type="Proteomes" id="UP000516360"/>
    </source>
</evidence>
<dbReference type="InterPro" id="IPR038726">
    <property type="entry name" value="PDDEXK_AddAB-type"/>
</dbReference>
<dbReference type="InterPro" id="IPR027417">
    <property type="entry name" value="P-loop_NTPase"/>
</dbReference>
<dbReference type="RefSeq" id="WP_203471704.1">
    <property type="nucleotide sequence ID" value="NZ_AP022873.1"/>
</dbReference>
<organism evidence="2 3">
    <name type="scientific">Dissulfurispira thermophila</name>
    <dbReference type="NCBI Taxonomy" id="2715679"/>
    <lineage>
        <taxon>Bacteria</taxon>
        <taxon>Pseudomonadati</taxon>
        <taxon>Nitrospirota</taxon>
        <taxon>Thermodesulfovibrionia</taxon>
        <taxon>Thermodesulfovibrionales</taxon>
        <taxon>Dissulfurispiraceae</taxon>
        <taxon>Dissulfurispira</taxon>
    </lineage>
</organism>
<evidence type="ECO:0000313" key="2">
    <source>
        <dbReference type="EMBL" id="BCB96511.1"/>
    </source>
</evidence>
<gene>
    <name evidence="2" type="ORF">JZK55_14330</name>
</gene>
<dbReference type="InterPro" id="IPR011604">
    <property type="entry name" value="PDDEXK-like_dom_sf"/>
</dbReference>
<dbReference type="EMBL" id="AP022873">
    <property type="protein sequence ID" value="BCB96511.1"/>
    <property type="molecule type" value="Genomic_DNA"/>
</dbReference>